<evidence type="ECO:0000256" key="1">
    <source>
        <dbReference type="SAM" id="MobiDB-lite"/>
    </source>
</evidence>
<evidence type="ECO:0000313" key="2">
    <source>
        <dbReference type="EMBL" id="SOY47746.1"/>
    </source>
</evidence>
<proteinExistence type="predicted"/>
<comment type="caution">
    <text evidence="2">The sequence shown here is derived from an EMBL/GenBank/DDBJ whole genome shotgun (WGS) entry which is preliminary data.</text>
</comment>
<sequence length="300" mass="32418">MRRFSITEKSGSRLSNCGTTPTRMRACGARSGMGSPHSVSVPARGVVRPSSSRSVVVLPAPLGPSRPKHWPRKTWRSRSSTTTVSPYCLRTLRNSRMAVKAGSGVAPQRRNIRHYAGHPRRPRLARCSRRGHKKTASELAVFLPGDARQRSVPESVHLLRQHLHAQALAQACFGGFLLALALGRRLLVSGTALEFNDQASLQNGTTETPHCNFNGLTGFQDDLSQFSPLGIAAGAAGSYGGKLRSPERLVLHAGPMPWCAPANLKDVDVSVRATSVRGDSARSEHNWSLTVPVSMNAIRP</sequence>
<accession>A0A975ZZV4</accession>
<dbReference type="AntiFam" id="ANF00112">
    <property type="entry name" value="Shadow ORF (opposite phnC)"/>
</dbReference>
<dbReference type="EMBL" id="OFSP01000013">
    <property type="protein sequence ID" value="SOY47746.1"/>
    <property type="molecule type" value="Genomic_DNA"/>
</dbReference>
<feature type="compositionally biased region" description="Polar residues" evidence="1">
    <location>
        <begin position="7"/>
        <end position="21"/>
    </location>
</feature>
<reference evidence="2 3" key="1">
    <citation type="submission" date="2018-01" db="EMBL/GenBank/DDBJ databases">
        <authorList>
            <person name="Clerissi C."/>
        </authorList>
    </citation>
    <scope>NUCLEOTIDE SEQUENCE [LARGE SCALE GENOMIC DNA]</scope>
    <source>
        <strain evidence="2">Cupriavidus taiwanensis STM 3521</strain>
    </source>
</reference>
<organism evidence="2 3">
    <name type="scientific">Cupriavidus taiwanensis</name>
    <dbReference type="NCBI Taxonomy" id="164546"/>
    <lineage>
        <taxon>Bacteria</taxon>
        <taxon>Pseudomonadati</taxon>
        <taxon>Pseudomonadota</taxon>
        <taxon>Betaproteobacteria</taxon>
        <taxon>Burkholderiales</taxon>
        <taxon>Burkholderiaceae</taxon>
        <taxon>Cupriavidus</taxon>
    </lineage>
</organism>
<evidence type="ECO:0000313" key="3">
    <source>
        <dbReference type="Proteomes" id="UP000256297"/>
    </source>
</evidence>
<dbReference type="Proteomes" id="UP000256297">
    <property type="component" value="Chromosome CBM2589_b"/>
</dbReference>
<protein>
    <submittedName>
        <fullName evidence="2">Uncharacterized protein</fullName>
    </submittedName>
</protein>
<gene>
    <name evidence="2" type="ORF">CBM2589_B200080</name>
</gene>
<dbReference type="AlphaFoldDB" id="A0A975ZZV4"/>
<name>A0A975ZZV4_9BURK</name>
<feature type="region of interest" description="Disordered" evidence="1">
    <location>
        <begin position="1"/>
        <end position="21"/>
    </location>
</feature>